<protein>
    <recommendedName>
        <fullName evidence="1">NB-ARC domain-containing protein</fullName>
    </recommendedName>
</protein>
<accession>A0AA40BP68</accession>
<organism evidence="2 3">
    <name type="scientific">Schizothecium vesticola</name>
    <dbReference type="NCBI Taxonomy" id="314040"/>
    <lineage>
        <taxon>Eukaryota</taxon>
        <taxon>Fungi</taxon>
        <taxon>Dikarya</taxon>
        <taxon>Ascomycota</taxon>
        <taxon>Pezizomycotina</taxon>
        <taxon>Sordariomycetes</taxon>
        <taxon>Sordariomycetidae</taxon>
        <taxon>Sordariales</taxon>
        <taxon>Schizotheciaceae</taxon>
        <taxon>Schizothecium</taxon>
    </lineage>
</organism>
<dbReference type="AlphaFoldDB" id="A0AA40BP68"/>
<reference evidence="2" key="1">
    <citation type="submission" date="2023-06" db="EMBL/GenBank/DDBJ databases">
        <title>Genome-scale phylogeny and comparative genomics of the fungal order Sordariales.</title>
        <authorList>
            <consortium name="Lawrence Berkeley National Laboratory"/>
            <person name="Hensen N."/>
            <person name="Bonometti L."/>
            <person name="Westerberg I."/>
            <person name="Brannstrom I.O."/>
            <person name="Guillou S."/>
            <person name="Cros-Aarteil S."/>
            <person name="Calhoun S."/>
            <person name="Haridas S."/>
            <person name="Kuo A."/>
            <person name="Mondo S."/>
            <person name="Pangilinan J."/>
            <person name="Riley R."/>
            <person name="LaButti K."/>
            <person name="Andreopoulos B."/>
            <person name="Lipzen A."/>
            <person name="Chen C."/>
            <person name="Yanf M."/>
            <person name="Daum C."/>
            <person name="Ng V."/>
            <person name="Clum A."/>
            <person name="Steindorff A."/>
            <person name="Ohm R."/>
            <person name="Martin F."/>
            <person name="Silar P."/>
            <person name="Natvig D."/>
            <person name="Lalanne C."/>
            <person name="Gautier V."/>
            <person name="Ament-velasquez S.L."/>
            <person name="Kruys A."/>
            <person name="Hutchinson M.I."/>
            <person name="Powell A.J."/>
            <person name="Barry K."/>
            <person name="Miller A.N."/>
            <person name="Grigoriev I.V."/>
            <person name="Debuchy R."/>
            <person name="Gladieux P."/>
            <person name="Thoren M.H."/>
            <person name="Johannesson H."/>
        </authorList>
    </citation>
    <scope>NUCLEOTIDE SEQUENCE</scope>
    <source>
        <strain evidence="2">SMH3187-1</strain>
    </source>
</reference>
<dbReference type="Proteomes" id="UP001172155">
    <property type="component" value="Unassembled WGS sequence"/>
</dbReference>
<evidence type="ECO:0000313" key="2">
    <source>
        <dbReference type="EMBL" id="KAK0737879.1"/>
    </source>
</evidence>
<feature type="domain" description="NB-ARC" evidence="1">
    <location>
        <begin position="84"/>
        <end position="145"/>
    </location>
</feature>
<dbReference type="Gene3D" id="3.40.50.300">
    <property type="entry name" value="P-loop containing nucleotide triphosphate hydrolases"/>
    <property type="match status" value="1"/>
</dbReference>
<evidence type="ECO:0000313" key="3">
    <source>
        <dbReference type="Proteomes" id="UP001172155"/>
    </source>
</evidence>
<evidence type="ECO:0000259" key="1">
    <source>
        <dbReference type="Pfam" id="PF00931"/>
    </source>
</evidence>
<dbReference type="EMBL" id="JAUKUD010000007">
    <property type="protein sequence ID" value="KAK0737879.1"/>
    <property type="molecule type" value="Genomic_DNA"/>
</dbReference>
<comment type="caution">
    <text evidence="2">The sequence shown here is derived from an EMBL/GenBank/DDBJ whole genome shotgun (WGS) entry which is preliminary data.</text>
</comment>
<dbReference type="InterPro" id="IPR027417">
    <property type="entry name" value="P-loop_NTPase"/>
</dbReference>
<sequence>MENLTLRAKQLSRSFTFPRATPPESTSPLPQLSQLSLADDPAKLPCVVLPSIRTSRFFDRDDLIREIERHFGESPPGTSFVSPALHGLGEVGKSTVALKYAEKQLRRGELDGLFWVHSEKLVSIRQNFTDIAFRLRLPDARRGDHNENRELF</sequence>
<proteinExistence type="predicted"/>
<gene>
    <name evidence="2" type="ORF">B0T18DRAFT_236139</name>
</gene>
<name>A0AA40BP68_9PEZI</name>
<dbReference type="SUPFAM" id="SSF52540">
    <property type="entry name" value="P-loop containing nucleoside triphosphate hydrolases"/>
    <property type="match status" value="1"/>
</dbReference>
<dbReference type="InterPro" id="IPR002182">
    <property type="entry name" value="NB-ARC"/>
</dbReference>
<keyword evidence="3" id="KW-1185">Reference proteome</keyword>
<dbReference type="Pfam" id="PF00931">
    <property type="entry name" value="NB-ARC"/>
    <property type="match status" value="1"/>
</dbReference>